<evidence type="ECO:0000256" key="9">
    <source>
        <dbReference type="ARBA" id="ARBA00022723"/>
    </source>
</evidence>
<keyword evidence="9 22" id="KW-0479">Metal-binding</keyword>
<feature type="chain" id="PRO_5035959996" description="Meprin A subunit" evidence="27">
    <location>
        <begin position="22"/>
        <end position="725"/>
    </location>
</feature>
<evidence type="ECO:0000256" key="15">
    <source>
        <dbReference type="ARBA" id="ARBA00023136"/>
    </source>
</evidence>
<evidence type="ECO:0000256" key="21">
    <source>
        <dbReference type="ARBA" id="ARBA00061743"/>
    </source>
</evidence>
<dbReference type="Pfam" id="PF01400">
    <property type="entry name" value="Astacin"/>
    <property type="match status" value="1"/>
</dbReference>
<keyword evidence="3" id="KW-1003">Cell membrane</keyword>
<dbReference type="InterPro" id="IPR034038">
    <property type="entry name" value="ZnMP_meprin"/>
</dbReference>
<dbReference type="GO" id="GO:0005576">
    <property type="term" value="C:extracellular region"/>
    <property type="evidence" value="ECO:0007669"/>
    <property type="project" value="UniProtKB-SubCell"/>
</dbReference>
<evidence type="ECO:0000256" key="22">
    <source>
        <dbReference type="PIRNR" id="PIRNR001196"/>
    </source>
</evidence>
<dbReference type="InterPro" id="IPR008294">
    <property type="entry name" value="Meprin"/>
</dbReference>
<evidence type="ECO:0000256" key="8">
    <source>
        <dbReference type="ARBA" id="ARBA00022692"/>
    </source>
</evidence>
<dbReference type="SUPFAM" id="SSF49599">
    <property type="entry name" value="TRAF domain-like"/>
    <property type="match status" value="1"/>
</dbReference>
<dbReference type="Gene3D" id="2.10.25.10">
    <property type="entry name" value="Laminin"/>
    <property type="match status" value="1"/>
</dbReference>
<keyword evidence="14 22" id="KW-0482">Metalloprotease</keyword>
<keyword evidence="8 28" id="KW-0812">Transmembrane</keyword>
<dbReference type="PRINTS" id="PR00480">
    <property type="entry name" value="ASTACIN"/>
</dbReference>
<organism evidence="33 34">
    <name type="scientific">Hymenochirus boettgeri</name>
    <name type="common">Congo dwarf clawed frog</name>
    <dbReference type="NCBI Taxonomy" id="247094"/>
    <lineage>
        <taxon>Eukaryota</taxon>
        <taxon>Metazoa</taxon>
        <taxon>Chordata</taxon>
        <taxon>Craniata</taxon>
        <taxon>Vertebrata</taxon>
        <taxon>Euteleostomi</taxon>
        <taxon>Amphibia</taxon>
        <taxon>Batrachia</taxon>
        <taxon>Anura</taxon>
        <taxon>Pipoidea</taxon>
        <taxon>Pipidae</taxon>
        <taxon>Pipinae</taxon>
        <taxon>Hymenochirus</taxon>
    </lineage>
</organism>
<dbReference type="CDD" id="cd04282">
    <property type="entry name" value="ZnMc_meprin"/>
    <property type="match status" value="1"/>
</dbReference>
<name>A0A8T2JTC9_9PIPI</name>
<feature type="transmembrane region" description="Helical" evidence="28">
    <location>
        <begin position="692"/>
        <end position="715"/>
    </location>
</feature>
<comment type="subunit">
    <text evidence="21">Homotetramer consisting of disulfide-linked beta subunits, or heterotetramer of two alpha and two beta subunits formed by non-covalent association of two disulfide-linked heterodimers. Interacts with MBL2 through its carbohydrate moiety. This interaction may inhibit its catalytic activity. Interacts with TSPAN8.</text>
</comment>
<evidence type="ECO:0000313" key="34">
    <source>
        <dbReference type="Proteomes" id="UP000812440"/>
    </source>
</evidence>
<dbReference type="InterPro" id="IPR000998">
    <property type="entry name" value="MAM_dom"/>
</dbReference>
<feature type="domain" description="MAM" evidence="30">
    <location>
        <begin position="269"/>
        <end position="435"/>
    </location>
</feature>
<evidence type="ECO:0000256" key="13">
    <source>
        <dbReference type="ARBA" id="ARBA00022989"/>
    </source>
</evidence>
<dbReference type="PROSITE" id="PS50060">
    <property type="entry name" value="MAM_2"/>
    <property type="match status" value="1"/>
</dbReference>
<dbReference type="SMART" id="SM00235">
    <property type="entry name" value="ZnMc"/>
    <property type="match status" value="1"/>
</dbReference>
<dbReference type="SMART" id="SM00137">
    <property type="entry name" value="MAM"/>
    <property type="match status" value="1"/>
</dbReference>
<dbReference type="GO" id="GO:0006954">
    <property type="term" value="P:inflammatory response"/>
    <property type="evidence" value="ECO:0007669"/>
    <property type="project" value="UniProtKB-KW"/>
</dbReference>
<feature type="binding site" evidence="24 26">
    <location>
        <position position="157"/>
    </location>
    <ligand>
        <name>Zn(2+)</name>
        <dbReference type="ChEBI" id="CHEBI:29105"/>
        <note>catalytic</note>
    </ligand>
</feature>
<accession>A0A8T2JTC9</accession>
<evidence type="ECO:0000256" key="11">
    <source>
        <dbReference type="ARBA" id="ARBA00022801"/>
    </source>
</evidence>
<dbReference type="PROSITE" id="PS00740">
    <property type="entry name" value="MAM_1"/>
    <property type="match status" value="1"/>
</dbReference>
<feature type="binding site" evidence="24">
    <location>
        <position position="59"/>
    </location>
    <ligand>
        <name>Zn(2+)</name>
        <dbReference type="ChEBI" id="CHEBI:29105"/>
        <note>catalytic</note>
    </ligand>
</feature>
<evidence type="ECO:0000256" key="26">
    <source>
        <dbReference type="PROSITE-ProRule" id="PRU01211"/>
    </source>
</evidence>
<feature type="active site" evidence="23 26">
    <location>
        <position position="158"/>
    </location>
</feature>
<dbReference type="Gene3D" id="2.60.210.10">
    <property type="entry name" value="Apoptosis, Tumor Necrosis Factor Receptor Associated Protein 2, Chain A"/>
    <property type="match status" value="1"/>
</dbReference>
<feature type="signal peptide" evidence="27">
    <location>
        <begin position="1"/>
        <end position="21"/>
    </location>
</feature>
<reference evidence="33" key="1">
    <citation type="thesis" date="2020" institute="ProQuest LLC" country="789 East Eisenhower Parkway, Ann Arbor, MI, USA">
        <title>Comparative Genomics and Chromosome Evolution.</title>
        <authorList>
            <person name="Mudd A.B."/>
        </authorList>
    </citation>
    <scope>NUCLEOTIDE SEQUENCE</scope>
    <source>
        <strain evidence="33">Female2</strain>
        <tissue evidence="33">Blood</tissue>
    </source>
</reference>
<dbReference type="InterPro" id="IPR000742">
    <property type="entry name" value="EGF"/>
</dbReference>
<sequence length="725" mass="82039">MVHTGVLRVCCLFVLFLYLSAFTINQRPNVQDNDVDAGELREDIPEINLKSGVDLFEGDIMLTPKSRNALLDKSYRWSFPIPYILADNLDLNAKAVILKSFEMYRLKSCVDFKPYEGEPTYIHFQKFGGCWSMVGDLKTGQNLSIGERCDYKAIVEHEILHALGFYHEQSRSDRDDYVEIWWNEITSGMEHNFNKYADNFITDLNTPYDYESVMHYGPFSFNKNESIPTITAKIPAFNDIIGQRLDFSEIDLERLNRMYNCTASHTLLDQCSFEFINICGMVQGTNDNADWVHGISTPGTNEDHTLAGSCQDAGYFMYFNTHSGSIGHTALLESRILYPKRTQQCLQFFYKMNGSPQDKLVIWIRTDDGSGNVRKMKKIHTIQGDKDQNWKIAHVTVHANQKFRYVFQGIQGDNTTSSGGILLDDISLKETPCPNAVWVVRNFTEILGSTTKGHLIYSPRFYSPEGYGYGVSLYPHGLAGSIYTGYTGIRFHMCSGENDAVMEWPALNRQAIITVLDQDPDVKLRMSSSRSFTTMSSHVIASMNNISQWERPSIVGTFDPSCNCHRSMDFGWSTFVSHSQLNRRSFLKNDDLIIFADFEDITHLIKTEVPIKISEPQTHEVVLERNKRSVQNQDDTMDHFIQRSNNPCDPSPCMNGGVCVIEKGQANCRCSSGQAFFYTGEQCESKQIHGNVLGILIGGGAGTIVLTMAVLSVLGRQGNTNHMRR</sequence>
<keyword evidence="11 22" id="KW-0378">Hydrolase</keyword>
<evidence type="ECO:0000256" key="23">
    <source>
        <dbReference type="PIRSR" id="PIRSR001196-1"/>
    </source>
</evidence>
<dbReference type="EC" id="3.4.24.-" evidence="22"/>
<dbReference type="OrthoDB" id="291007at2759"/>
<dbReference type="FunFam" id="2.10.25.10:FF:000363">
    <property type="entry name" value="Meprin A subunit"/>
    <property type="match status" value="1"/>
</dbReference>
<evidence type="ECO:0000259" key="32">
    <source>
        <dbReference type="PROSITE" id="PS51864"/>
    </source>
</evidence>
<dbReference type="CDD" id="cd06263">
    <property type="entry name" value="MAM"/>
    <property type="match status" value="1"/>
</dbReference>
<dbReference type="PANTHER" id="PTHR10127:SF824">
    <property type="entry name" value="MEPRIN A SUBUNIT ALPHA"/>
    <property type="match status" value="1"/>
</dbReference>
<keyword evidence="18" id="KW-0325">Glycoprotein</keyword>
<dbReference type="FunFam" id="2.60.210.10:FF:000009">
    <property type="entry name" value="Meprin A subunit"/>
    <property type="match status" value="1"/>
</dbReference>
<keyword evidence="19" id="KW-0395">Inflammatory response</keyword>
<dbReference type="InterPro" id="IPR001506">
    <property type="entry name" value="Peptidase_M12A"/>
</dbReference>
<evidence type="ECO:0000256" key="19">
    <source>
        <dbReference type="ARBA" id="ARBA00023198"/>
    </source>
</evidence>
<dbReference type="EMBL" id="JAACNH010000004">
    <property type="protein sequence ID" value="KAG8445751.1"/>
    <property type="molecule type" value="Genomic_DNA"/>
</dbReference>
<keyword evidence="12 22" id="KW-0862">Zinc</keyword>
<proteinExistence type="predicted"/>
<dbReference type="Gene3D" id="2.60.120.200">
    <property type="match status" value="1"/>
</dbReference>
<dbReference type="PANTHER" id="PTHR10127">
    <property type="entry name" value="DISCOIDIN, CUB, EGF, LAMININ , AND ZINC METALLOPROTEASE DOMAIN CONTAINING"/>
    <property type="match status" value="1"/>
</dbReference>
<dbReference type="PROSITE" id="PS50026">
    <property type="entry name" value="EGF_3"/>
    <property type="match status" value="1"/>
</dbReference>
<dbReference type="CDD" id="cd00054">
    <property type="entry name" value="EGF_CA"/>
    <property type="match status" value="1"/>
</dbReference>
<evidence type="ECO:0000256" key="14">
    <source>
        <dbReference type="ARBA" id="ARBA00023049"/>
    </source>
</evidence>
<keyword evidence="5 25" id="KW-0245">EGF-like domain</keyword>
<dbReference type="Proteomes" id="UP000812440">
    <property type="component" value="Chromosome 5"/>
</dbReference>
<dbReference type="InterPro" id="IPR013320">
    <property type="entry name" value="ConA-like_dom_sf"/>
</dbReference>
<dbReference type="GO" id="GO:0005886">
    <property type="term" value="C:plasma membrane"/>
    <property type="evidence" value="ECO:0007669"/>
    <property type="project" value="UniProtKB-SubCell"/>
</dbReference>
<comment type="caution">
    <text evidence="33">The sequence shown here is derived from an EMBL/GenBank/DDBJ whole genome shotgun (WGS) entry which is preliminary data.</text>
</comment>
<keyword evidence="7 22" id="KW-0645">Protease</keyword>
<evidence type="ECO:0000256" key="12">
    <source>
        <dbReference type="ARBA" id="ARBA00022833"/>
    </source>
</evidence>
<evidence type="ECO:0000256" key="17">
    <source>
        <dbReference type="ARBA" id="ARBA00023157"/>
    </source>
</evidence>
<dbReference type="Gene3D" id="3.40.390.10">
    <property type="entry name" value="Collagenase (Catalytic Domain)"/>
    <property type="match status" value="1"/>
</dbReference>
<dbReference type="FunFam" id="2.60.120.200:FF:000037">
    <property type="entry name" value="Meprin A subunit"/>
    <property type="match status" value="1"/>
</dbReference>
<dbReference type="Pfam" id="PF22486">
    <property type="entry name" value="MATH_2"/>
    <property type="match status" value="1"/>
</dbReference>
<dbReference type="PIRSF" id="PIRSF001196">
    <property type="entry name" value="Meprin"/>
    <property type="match status" value="1"/>
</dbReference>
<keyword evidence="16" id="KW-0865">Zymogen</keyword>
<gene>
    <name evidence="33" type="ORF">GDO86_010514</name>
</gene>
<evidence type="ECO:0000256" key="1">
    <source>
        <dbReference type="ARBA" id="ARBA00004251"/>
    </source>
</evidence>
<dbReference type="SUPFAM" id="SSF49899">
    <property type="entry name" value="Concanavalin A-like lectins/glucanases"/>
    <property type="match status" value="1"/>
</dbReference>
<dbReference type="InterPro" id="IPR006026">
    <property type="entry name" value="Peptidase_Metallo"/>
</dbReference>
<dbReference type="Pfam" id="PF00629">
    <property type="entry name" value="MAM"/>
    <property type="match status" value="1"/>
</dbReference>
<feature type="domain" description="Peptidase M12A" evidence="32">
    <location>
        <begin position="68"/>
        <end position="262"/>
    </location>
</feature>
<comment type="cofactor">
    <cofactor evidence="26 27">
        <name>Zn(2+)</name>
        <dbReference type="ChEBI" id="CHEBI:29105"/>
    </cofactor>
    <text evidence="26 27">Binds 1 zinc ion per subunit.</text>
</comment>
<feature type="binding site" evidence="24 26">
    <location>
        <position position="167"/>
    </location>
    <ligand>
        <name>Zn(2+)</name>
        <dbReference type="ChEBI" id="CHEBI:29105"/>
        <note>catalytic</note>
    </ligand>
</feature>
<evidence type="ECO:0000256" key="18">
    <source>
        <dbReference type="ARBA" id="ARBA00023180"/>
    </source>
</evidence>
<evidence type="ECO:0000256" key="3">
    <source>
        <dbReference type="ARBA" id="ARBA00022475"/>
    </source>
</evidence>
<dbReference type="InterPro" id="IPR024079">
    <property type="entry name" value="MetalloPept_cat_dom_sf"/>
</dbReference>
<evidence type="ECO:0000256" key="7">
    <source>
        <dbReference type="ARBA" id="ARBA00022670"/>
    </source>
</evidence>
<evidence type="ECO:0000256" key="25">
    <source>
        <dbReference type="PROSITE-ProRule" id="PRU00076"/>
    </source>
</evidence>
<dbReference type="GO" id="GO:0006508">
    <property type="term" value="P:proteolysis"/>
    <property type="evidence" value="ECO:0007669"/>
    <property type="project" value="UniProtKB-KW"/>
</dbReference>
<dbReference type="PROSITE" id="PS50144">
    <property type="entry name" value="MATH"/>
    <property type="match status" value="1"/>
</dbReference>
<keyword evidence="17" id="KW-1015">Disulfide bond</keyword>
<evidence type="ECO:0000256" key="16">
    <source>
        <dbReference type="ARBA" id="ARBA00023145"/>
    </source>
</evidence>
<evidence type="ECO:0000313" key="33">
    <source>
        <dbReference type="EMBL" id="KAG8445751.1"/>
    </source>
</evidence>
<keyword evidence="15 28" id="KW-0472">Membrane</keyword>
<evidence type="ECO:0000256" key="24">
    <source>
        <dbReference type="PIRSR" id="PIRSR001196-2"/>
    </source>
</evidence>
<evidence type="ECO:0000256" key="5">
    <source>
        <dbReference type="ARBA" id="ARBA00022536"/>
    </source>
</evidence>
<evidence type="ECO:0000256" key="27">
    <source>
        <dbReference type="RuleBase" id="RU361183"/>
    </source>
</evidence>
<evidence type="ECO:0000256" key="4">
    <source>
        <dbReference type="ARBA" id="ARBA00022525"/>
    </source>
</evidence>
<evidence type="ECO:0000256" key="20">
    <source>
        <dbReference type="ARBA" id="ARBA00051946"/>
    </source>
</evidence>
<comment type="catalytic activity">
    <reaction evidence="20">
        <text>Hydrolysis of proteins, including azocasein, and peptides. Hydrolysis of 5-His-|-Leu-6, 6-Leu-|-Cys-7, 14-Ala-|-Leu-15 and 19-Cys-|-Gly-20 bonds in insulin B chain.</text>
        <dbReference type="EC" id="3.4.24.63"/>
    </reaction>
</comment>
<evidence type="ECO:0000256" key="2">
    <source>
        <dbReference type="ARBA" id="ARBA00004613"/>
    </source>
</evidence>
<evidence type="ECO:0000259" key="29">
    <source>
        <dbReference type="PROSITE" id="PS50026"/>
    </source>
</evidence>
<feature type="domain" description="MATH" evidence="31">
    <location>
        <begin position="433"/>
        <end position="598"/>
    </location>
</feature>
<dbReference type="InterPro" id="IPR008974">
    <property type="entry name" value="TRAF-like"/>
</dbReference>
<feature type="domain" description="EGF-like" evidence="29">
    <location>
        <begin position="644"/>
        <end position="684"/>
    </location>
</feature>
<dbReference type="PRINTS" id="PR00020">
    <property type="entry name" value="MAMDOMAIN"/>
</dbReference>
<evidence type="ECO:0000256" key="6">
    <source>
        <dbReference type="ARBA" id="ARBA00022553"/>
    </source>
</evidence>
<protein>
    <recommendedName>
        <fullName evidence="22">Meprin A subunit</fullName>
        <ecNumber evidence="22">3.4.24.-</ecNumber>
    </recommendedName>
    <alternativeName>
        <fullName evidence="22">Endopeptidase-2</fullName>
    </alternativeName>
</protein>
<dbReference type="FunFam" id="3.40.390.10:FF:000015">
    <property type="entry name" value="Meprin A subunit"/>
    <property type="match status" value="1"/>
</dbReference>
<dbReference type="SUPFAM" id="SSF55486">
    <property type="entry name" value="Metalloproteases ('zincins'), catalytic domain"/>
    <property type="match status" value="1"/>
</dbReference>
<feature type="binding site" evidence="24 26">
    <location>
        <position position="161"/>
    </location>
    <ligand>
        <name>Zn(2+)</name>
        <dbReference type="ChEBI" id="CHEBI:29105"/>
        <note>catalytic</note>
    </ligand>
</feature>
<evidence type="ECO:0000256" key="10">
    <source>
        <dbReference type="ARBA" id="ARBA00022729"/>
    </source>
</evidence>
<keyword evidence="34" id="KW-1185">Reference proteome</keyword>
<comment type="caution">
    <text evidence="25">Lacks conserved residue(s) required for the propagation of feature annotation.</text>
</comment>
<evidence type="ECO:0000256" key="28">
    <source>
        <dbReference type="SAM" id="Phobius"/>
    </source>
</evidence>
<dbReference type="PROSITE" id="PS51864">
    <property type="entry name" value="ASTACIN"/>
    <property type="match status" value="1"/>
</dbReference>
<dbReference type="SUPFAM" id="SSF57196">
    <property type="entry name" value="EGF/Laminin"/>
    <property type="match status" value="1"/>
</dbReference>
<dbReference type="InterPro" id="IPR002083">
    <property type="entry name" value="MATH/TRAF_dom"/>
</dbReference>
<evidence type="ECO:0000259" key="30">
    <source>
        <dbReference type="PROSITE" id="PS50060"/>
    </source>
</evidence>
<keyword evidence="4" id="KW-0964">Secreted</keyword>
<keyword evidence="10 27" id="KW-0732">Signal</keyword>
<evidence type="ECO:0000259" key="31">
    <source>
        <dbReference type="PROSITE" id="PS50144"/>
    </source>
</evidence>
<keyword evidence="6" id="KW-0597">Phosphoprotein</keyword>
<dbReference type="GO" id="GO:0004222">
    <property type="term" value="F:metalloendopeptidase activity"/>
    <property type="evidence" value="ECO:0007669"/>
    <property type="project" value="UniProtKB-UniRule"/>
</dbReference>
<dbReference type="GO" id="GO:0008270">
    <property type="term" value="F:zinc ion binding"/>
    <property type="evidence" value="ECO:0007669"/>
    <property type="project" value="UniProtKB-UniRule"/>
</dbReference>
<dbReference type="AlphaFoldDB" id="A0A8T2JTC9"/>
<comment type="subcellular location">
    <subcellularLocation>
        <location evidence="1">Cell membrane</location>
        <topology evidence="1">Single-pass type I membrane protein</topology>
    </subcellularLocation>
    <subcellularLocation>
        <location evidence="2">Secreted</location>
    </subcellularLocation>
</comment>
<keyword evidence="13 28" id="KW-1133">Transmembrane helix</keyword>